<evidence type="ECO:0000256" key="6">
    <source>
        <dbReference type="ARBA" id="ARBA00012483"/>
    </source>
</evidence>
<dbReference type="SUPFAM" id="SSF57850">
    <property type="entry name" value="RING/U-box"/>
    <property type="match status" value="1"/>
</dbReference>
<dbReference type="InterPro" id="IPR000490">
    <property type="entry name" value="Glyco_hydro_17"/>
</dbReference>
<dbReference type="Pfam" id="PF13424">
    <property type="entry name" value="TPR_12"/>
    <property type="match status" value="2"/>
</dbReference>
<dbReference type="PANTHER" id="PTHR46284:SF5">
    <property type="entry name" value="PROTEIN KINESIN LIGHT CHAIN-RELATED 3"/>
    <property type="match status" value="1"/>
</dbReference>
<keyword evidence="8" id="KW-0808">Transferase</keyword>
<evidence type="ECO:0000256" key="12">
    <source>
        <dbReference type="RuleBase" id="RU004335"/>
    </source>
</evidence>
<dbReference type="SUPFAM" id="SSF48371">
    <property type="entry name" value="ARM repeat"/>
    <property type="match status" value="1"/>
</dbReference>
<keyword evidence="16" id="KW-1185">Reference proteome</keyword>
<dbReference type="Pfam" id="PF00332">
    <property type="entry name" value="Glyco_hydro_17"/>
    <property type="match status" value="1"/>
</dbReference>
<dbReference type="GO" id="GO:0004553">
    <property type="term" value="F:hydrolase activity, hydrolyzing O-glycosyl compounds"/>
    <property type="evidence" value="ECO:0007669"/>
    <property type="project" value="InterPro"/>
</dbReference>
<dbReference type="InterPro" id="IPR017853">
    <property type="entry name" value="GH"/>
</dbReference>
<dbReference type="SUPFAM" id="SSF51445">
    <property type="entry name" value="(Trans)glycosidases"/>
    <property type="match status" value="1"/>
</dbReference>
<protein>
    <recommendedName>
        <fullName evidence="7">Protein unc-45 homolog B</fullName>
        <ecNumber evidence="6">2.3.2.27</ecNumber>
    </recommendedName>
</protein>
<dbReference type="Proteomes" id="UP001222027">
    <property type="component" value="Unassembled WGS sequence"/>
</dbReference>
<evidence type="ECO:0000256" key="5">
    <source>
        <dbReference type="ARBA" id="ARBA00008773"/>
    </source>
</evidence>
<feature type="compositionally biased region" description="Basic and acidic residues" evidence="13">
    <location>
        <begin position="83"/>
        <end position="95"/>
    </location>
</feature>
<dbReference type="InterPro" id="IPR003613">
    <property type="entry name" value="Ubox_domain"/>
</dbReference>
<dbReference type="Gene3D" id="1.25.10.10">
    <property type="entry name" value="Leucine-rich Repeat Variant"/>
    <property type="match status" value="1"/>
</dbReference>
<evidence type="ECO:0000256" key="9">
    <source>
        <dbReference type="ARBA" id="ARBA00022801"/>
    </source>
</evidence>
<feature type="repeat" description="TPR" evidence="11">
    <location>
        <begin position="626"/>
        <end position="659"/>
    </location>
</feature>
<dbReference type="InterPro" id="IPR011989">
    <property type="entry name" value="ARM-like"/>
</dbReference>
<dbReference type="InterPro" id="IPR045210">
    <property type="entry name" value="RING-Ubox_PUB"/>
</dbReference>
<dbReference type="PROSITE" id="PS51698">
    <property type="entry name" value="U_BOX"/>
    <property type="match status" value="1"/>
</dbReference>
<dbReference type="Gene3D" id="3.20.20.80">
    <property type="entry name" value="Glycosidases"/>
    <property type="match status" value="1"/>
</dbReference>
<organism evidence="15 16">
    <name type="scientific">Ensete ventricosum</name>
    <name type="common">Abyssinian banana</name>
    <name type="synonym">Musa ensete</name>
    <dbReference type="NCBI Taxonomy" id="4639"/>
    <lineage>
        <taxon>Eukaryota</taxon>
        <taxon>Viridiplantae</taxon>
        <taxon>Streptophyta</taxon>
        <taxon>Embryophyta</taxon>
        <taxon>Tracheophyta</taxon>
        <taxon>Spermatophyta</taxon>
        <taxon>Magnoliopsida</taxon>
        <taxon>Liliopsida</taxon>
        <taxon>Zingiberales</taxon>
        <taxon>Musaceae</taxon>
        <taxon>Ensete</taxon>
    </lineage>
</organism>
<dbReference type="FunFam" id="3.30.40.10:FF:000382">
    <property type="entry name" value="RING-type E3 ubiquitin transferase"/>
    <property type="match status" value="1"/>
</dbReference>
<accession>A0AAV8Q963</accession>
<dbReference type="Gene3D" id="3.30.40.10">
    <property type="entry name" value="Zinc/RING finger domain, C3HC4 (zinc finger)"/>
    <property type="match status" value="1"/>
</dbReference>
<dbReference type="InterPro" id="IPR000225">
    <property type="entry name" value="Armadillo"/>
</dbReference>
<comment type="catalytic activity">
    <reaction evidence="1">
        <text>S-ubiquitinyl-[E2 ubiquitin-conjugating enzyme]-L-cysteine + [acceptor protein]-L-lysine = [E2 ubiquitin-conjugating enzyme]-L-cysteine + N(6)-ubiquitinyl-[acceptor protein]-L-lysine.</text>
        <dbReference type="EC" id="2.3.2.27"/>
    </reaction>
</comment>
<feature type="compositionally biased region" description="Polar residues" evidence="13">
    <location>
        <begin position="113"/>
        <end position="131"/>
    </location>
</feature>
<dbReference type="SMART" id="SM00028">
    <property type="entry name" value="TPR"/>
    <property type="match status" value="9"/>
</dbReference>
<feature type="region of interest" description="Disordered" evidence="13">
    <location>
        <begin position="67"/>
        <end position="204"/>
    </location>
</feature>
<evidence type="ECO:0000256" key="1">
    <source>
        <dbReference type="ARBA" id="ARBA00000900"/>
    </source>
</evidence>
<evidence type="ECO:0000256" key="10">
    <source>
        <dbReference type="ARBA" id="ARBA00023295"/>
    </source>
</evidence>
<proteinExistence type="inferred from homology"/>
<dbReference type="Pfam" id="PF25598">
    <property type="entry name" value="ARM_PUB"/>
    <property type="match status" value="1"/>
</dbReference>
<evidence type="ECO:0000256" key="3">
    <source>
        <dbReference type="ARBA" id="ARBA00004216"/>
    </source>
</evidence>
<dbReference type="InterPro" id="IPR011990">
    <property type="entry name" value="TPR-like_helical_dom_sf"/>
</dbReference>
<comment type="subcellular location">
    <subcellularLocation>
        <location evidence="2">Cytoplasm</location>
        <location evidence="2">Myofibril</location>
        <location evidence="2">Sarcomere</location>
        <location evidence="2">A band</location>
    </subcellularLocation>
    <subcellularLocation>
        <location evidence="3">Cytoplasm</location>
        <location evidence="3">Myofibril</location>
        <location evidence="3">Sarcomere</location>
        <location evidence="3">Z line</location>
    </subcellularLocation>
</comment>
<dbReference type="PANTHER" id="PTHR46284">
    <property type="entry name" value="PROTEIN KINESIN LIGHT CHAIN-RELATED 3"/>
    <property type="match status" value="1"/>
</dbReference>
<comment type="similarity">
    <text evidence="5 12">Belongs to the glycosyl hydrolase 17 family.</text>
</comment>
<feature type="compositionally biased region" description="Low complexity" evidence="13">
    <location>
        <begin position="67"/>
        <end position="80"/>
    </location>
</feature>
<evidence type="ECO:0000313" key="15">
    <source>
        <dbReference type="EMBL" id="KAJ8465425.1"/>
    </source>
</evidence>
<dbReference type="Gene3D" id="1.25.40.10">
    <property type="entry name" value="Tetratricopeptide repeat domain"/>
    <property type="match status" value="3"/>
</dbReference>
<evidence type="ECO:0000256" key="4">
    <source>
        <dbReference type="ARBA" id="ARBA00004906"/>
    </source>
</evidence>
<keyword evidence="10" id="KW-0326">Glycosidase</keyword>
<sequence length="1775" mass="195526">MPGIVMDGVGTNATPNGLNSSDIKENLTTSRSRSLKSAPSEALELVLDGCKDLSIEQLYHNVCEMGSSSNESLSQQSFGSDGEESRIDSELRHLVGGEGDSVKSINQREENGTAAQKQENTSKTQSLGTPSKKSRRHPGLRLKSDTSMNSGTRAKISPEKDDKSAAKLGSAVGRIKKQNKYPRGEPNWENGTQDPSEAGLENPDLGPFLLKHARDLIASNNAKRALKYALRAANSFEKSAGGMPSLDLVMSLHVVAAIYCNVGQYAEAVPVLHRSIEIPAIEEGLEHALAKFSGYMLLGDTYAMLGHLGSSLQCYTEGLAIQSRALGDMDPRVGETCRYVAEAHVQALQFDEAERLCRKALDVHREKGEAASLEEAADRRLMALICDAKGDHEAALEHLVSVSMALVANGQETEVASVDCGIGDIYLTLGRYEEAVFAYQKALTVFKATKGENHPTVASVFVRLADLYNRIGKFRESKSHCENALRIYGKPIPGASPEEVAAGLTNVSSIFESMNEHEQALKLLQKASKMYNNSPGHQNTIAGIEAQMGVLHYIRGDYEESYLSFQNAVTKLRACGEKKSAFFGVALNQMGLVCVQRFAIIEAAELFEEARSILEQEYGPFHPDTLGVYSNLAGTYDAMGRLDEAIEILEYVVGIREENLGTANPEVDDEKRRLAELLKEAGRVRNRKPRVEHSSQIPRIRLFSPDPALLSAFKGSGTDLMIGIPNENLTYLCTAGVDNVVNWLKSVFLTNVDPSQIRYLGVGNEVLRKAPLYISNLVPAMRNLQKALQNLGLEKQIKLSAPQAASSILGVTFPPSAGMFELHLLPVMKQLLQLLSETESPLMVNMNPFDTYVDSPLKVALNYVLFGVNKALFHDDGKAYSNLFDATVDALVAAMHKQGFPKIPVMVTATGWPTKGNTAATPEKAAAYAQGIIDKVVRGVGTRPHDSMEVFFSNLFDQNKKEGKEYEKHFGIFNVDGNRIFKISFAPLISGSYWMGSYVTRAVKELQDHCDAKANSSICLELTKILNRISLILPEIESSRPGSTCGIAELCSLNNSIDKAKLLLQHCAESSKLYLAITGEATLSRCERIRVSLINSLCQIQDMVPPLLACKIAEVLGYLRVTKFKVDSPEEEAGRALLDLLRRTDSSKDVEFKAFHIAASRLKLTSSKAILIERRSLNKLLDKLNGSDKKKEKILYYFIYLLKKHGKNVRQDGSEFKENGKAGGENILIGINCARSTSSSSNNDEPRIRGVAPIDICQAAVPPEEFCCPISSKLMYDPVVIASGQTYERKYIEKWFDEGHDTCPKTRRKLVNLAVVPNSCMKDLIANWCRRHGINVPEPCSDCSPADFCGWEPSHSYSVSSLKNVSAALLDGSVRHYFLQNDHSNVSVLSSDASYCSDSSQISGTKGTQDDQTHLFSWSDDYQQYQSFSNFNHEMFLRFFYRLLELPIDVQDKAVKNVKFLLESDEEICCAMLSNGFAEALISFLKNAREEANVRAIRAGSQLFLAFLNENWVKISSLTEDALQLLVTFLDSDIRMEVLMLMQKLAQNPSCRSSILAPGVVAPIIKSLDSEDTELLELSLKILLDLSADEDVKSPIRSSGCITTLASFLTDGRLAHLCLKIIQNISHHEEGATTVAKAKACLAAIVELLDTGSKEEQEHAVDILYAICSQSYENCLLVMDEGVIPALVDINVNGNVKGQEIATRLLRLLRDIRRSDRFVNSYIKPESIPEPTVKLVQHSADRVPHSRSLADAILEEHFGWDALLVHISLCSFLNV</sequence>
<dbReference type="GO" id="GO:0005975">
    <property type="term" value="P:carbohydrate metabolic process"/>
    <property type="evidence" value="ECO:0007669"/>
    <property type="project" value="InterPro"/>
</dbReference>
<reference evidence="15 16" key="1">
    <citation type="submission" date="2022-12" db="EMBL/GenBank/DDBJ databases">
        <title>Chromosome-scale assembly of the Ensete ventricosum genome.</title>
        <authorList>
            <person name="Dussert Y."/>
            <person name="Stocks J."/>
            <person name="Wendawek A."/>
            <person name="Woldeyes F."/>
            <person name="Nichols R.A."/>
            <person name="Borrell J.S."/>
        </authorList>
    </citation>
    <scope>NUCLEOTIDE SEQUENCE [LARGE SCALE GENOMIC DNA]</scope>
    <source>
        <strain evidence="16">cv. Maze</strain>
        <tissue evidence="15">Seeds</tissue>
    </source>
</reference>
<evidence type="ECO:0000256" key="13">
    <source>
        <dbReference type="SAM" id="MobiDB-lite"/>
    </source>
</evidence>
<dbReference type="SMART" id="SM00185">
    <property type="entry name" value="ARM"/>
    <property type="match status" value="3"/>
</dbReference>
<dbReference type="InterPro" id="IPR016024">
    <property type="entry name" value="ARM-type_fold"/>
</dbReference>
<dbReference type="SUPFAM" id="SSF48452">
    <property type="entry name" value="TPR-like"/>
    <property type="match status" value="2"/>
</dbReference>
<dbReference type="CDD" id="cd16664">
    <property type="entry name" value="RING-Ubox_PUB"/>
    <property type="match status" value="1"/>
</dbReference>
<dbReference type="GO" id="GO:0016567">
    <property type="term" value="P:protein ubiquitination"/>
    <property type="evidence" value="ECO:0007669"/>
    <property type="project" value="InterPro"/>
</dbReference>
<dbReference type="GO" id="GO:0061630">
    <property type="term" value="F:ubiquitin protein ligase activity"/>
    <property type="evidence" value="ECO:0007669"/>
    <property type="project" value="UniProtKB-EC"/>
</dbReference>
<dbReference type="EMBL" id="JAQQAF010000008">
    <property type="protein sequence ID" value="KAJ8465425.1"/>
    <property type="molecule type" value="Genomic_DNA"/>
</dbReference>
<dbReference type="EC" id="2.3.2.27" evidence="6"/>
<evidence type="ECO:0000256" key="7">
    <source>
        <dbReference type="ARBA" id="ARBA00020768"/>
    </source>
</evidence>
<feature type="region of interest" description="Disordered" evidence="13">
    <location>
        <begin position="1"/>
        <end position="39"/>
    </location>
</feature>
<evidence type="ECO:0000256" key="11">
    <source>
        <dbReference type="PROSITE-ProRule" id="PRU00339"/>
    </source>
</evidence>
<evidence type="ECO:0000313" key="16">
    <source>
        <dbReference type="Proteomes" id="UP001222027"/>
    </source>
</evidence>
<dbReference type="InterPro" id="IPR058678">
    <property type="entry name" value="ARM_PUB"/>
</dbReference>
<dbReference type="InterPro" id="IPR013083">
    <property type="entry name" value="Znf_RING/FYVE/PHD"/>
</dbReference>
<keyword evidence="11" id="KW-0802">TPR repeat</keyword>
<evidence type="ECO:0000259" key="14">
    <source>
        <dbReference type="PROSITE" id="PS51698"/>
    </source>
</evidence>
<dbReference type="Pfam" id="PF04564">
    <property type="entry name" value="U-box"/>
    <property type="match status" value="1"/>
</dbReference>
<dbReference type="PROSITE" id="PS50005">
    <property type="entry name" value="TPR"/>
    <property type="match status" value="2"/>
</dbReference>
<comment type="pathway">
    <text evidence="4">Protein modification; protein ubiquitination.</text>
</comment>
<comment type="caution">
    <text evidence="15">The sequence shown here is derived from an EMBL/GenBank/DDBJ whole genome shotgun (WGS) entry which is preliminary data.</text>
</comment>
<feature type="repeat" description="TPR" evidence="11">
    <location>
        <begin position="416"/>
        <end position="449"/>
    </location>
</feature>
<dbReference type="SMART" id="SM00504">
    <property type="entry name" value="Ubox"/>
    <property type="match status" value="1"/>
</dbReference>
<gene>
    <name evidence="15" type="ORF">OPV22_027977</name>
</gene>
<keyword evidence="9" id="KW-0378">Hydrolase</keyword>
<feature type="compositionally biased region" description="Basic and acidic residues" evidence="13">
    <location>
        <begin position="156"/>
        <end position="165"/>
    </location>
</feature>
<feature type="domain" description="U-box" evidence="14">
    <location>
        <begin position="1261"/>
        <end position="1335"/>
    </location>
</feature>
<evidence type="ECO:0000256" key="8">
    <source>
        <dbReference type="ARBA" id="ARBA00022679"/>
    </source>
</evidence>
<dbReference type="InterPro" id="IPR019734">
    <property type="entry name" value="TPR_rpt"/>
</dbReference>
<name>A0AAV8Q963_ENSVE</name>
<feature type="compositionally biased region" description="Polar residues" evidence="13">
    <location>
        <begin position="11"/>
        <end position="37"/>
    </location>
</feature>
<evidence type="ECO:0000256" key="2">
    <source>
        <dbReference type="ARBA" id="ARBA00004161"/>
    </source>
</evidence>